<name>A0A844GFC3_9FIRM</name>
<dbReference type="PANTHER" id="PTHR43404">
    <property type="entry name" value="LIPOPOLYSACCHARIDE CHOLINEPHOSPHOTRANSFERASE LICD"/>
    <property type="match status" value="1"/>
</dbReference>
<dbReference type="InterPro" id="IPR052942">
    <property type="entry name" value="LPS_cholinephosphotransferase"/>
</dbReference>
<dbReference type="Proteomes" id="UP000437824">
    <property type="component" value="Unassembled WGS sequence"/>
</dbReference>
<dbReference type="RefSeq" id="WP_154779957.1">
    <property type="nucleotide sequence ID" value="NZ_WMBC01000003.1"/>
</dbReference>
<gene>
    <name evidence="2" type="ORF">GKZ57_05405</name>
</gene>
<proteinExistence type="predicted"/>
<dbReference type="InterPro" id="IPR007074">
    <property type="entry name" value="LicD/FKTN/FKRP_NTP_transf"/>
</dbReference>
<evidence type="ECO:0000313" key="3">
    <source>
        <dbReference type="Proteomes" id="UP000437824"/>
    </source>
</evidence>
<organism evidence="2 3">
    <name type="scientific">Blautia luti DSM 14534 = JCM 17040</name>
    <dbReference type="NCBI Taxonomy" id="649762"/>
    <lineage>
        <taxon>Bacteria</taxon>
        <taxon>Bacillati</taxon>
        <taxon>Bacillota</taxon>
        <taxon>Clostridia</taxon>
        <taxon>Lachnospirales</taxon>
        <taxon>Lachnospiraceae</taxon>
        <taxon>Blautia</taxon>
    </lineage>
</organism>
<dbReference type="PANTHER" id="PTHR43404:SF2">
    <property type="entry name" value="LIPOPOLYSACCHARIDE CHOLINEPHOSPHOTRANSFERASE LICD"/>
    <property type="match status" value="1"/>
</dbReference>
<evidence type="ECO:0000313" key="2">
    <source>
        <dbReference type="EMBL" id="MTD60713.1"/>
    </source>
</evidence>
<evidence type="ECO:0000259" key="1">
    <source>
        <dbReference type="Pfam" id="PF04991"/>
    </source>
</evidence>
<feature type="domain" description="LicD/FKTN/FKRP nucleotidyltransferase" evidence="1">
    <location>
        <begin position="25"/>
        <end position="245"/>
    </location>
</feature>
<dbReference type="AlphaFoldDB" id="A0A844GFC3"/>
<protein>
    <recommendedName>
        <fullName evidence="1">LicD/FKTN/FKRP nucleotidyltransferase domain-containing protein</fullName>
    </recommendedName>
</protein>
<dbReference type="GO" id="GO:0009100">
    <property type="term" value="P:glycoprotein metabolic process"/>
    <property type="evidence" value="ECO:0007669"/>
    <property type="project" value="UniProtKB-ARBA"/>
</dbReference>
<sequence>MISGDMLRKLQMTELEILLKVDDICRKNNIKYFLVGGTLLGAVRHQGFIPWDDDLDIAMPRADYQKFVEISSKALGSQYHFQCVENDADYWLLFGKVRKNGTVFAESRLKNIQTNKGIFIDVFPLDDGNKPNDFLQKVRIKTARKIQYVMYCRRGVIAGDVPLQIKILTKLSRVMSINKWMRLGQKIVSHKNRNAKYYFNVGSNYNYKKQTILKEKYYPLKELEFEGHRFFVPNDYDFVLKQIFGTNYMELPEKEKRVNHAPEYISF</sequence>
<reference evidence="2 3" key="1">
    <citation type="submission" date="2019-11" db="EMBL/GenBank/DDBJ databases">
        <title>Draft genome sequence of Blautia luti DSM 14534T, isolated from human stool.</title>
        <authorList>
            <person name="Ortiz R."/>
            <person name="Melis-Arcos F."/>
            <person name="Covarrubias P."/>
            <person name="Cardenas J.P."/>
            <person name="Perez-Donoso J."/>
            <person name="Almonacid D."/>
        </authorList>
    </citation>
    <scope>NUCLEOTIDE SEQUENCE [LARGE SCALE GENOMIC DNA]</scope>
    <source>
        <strain evidence="2 3">DSM 14534</strain>
    </source>
</reference>
<dbReference type="Pfam" id="PF04991">
    <property type="entry name" value="LicD"/>
    <property type="match status" value="1"/>
</dbReference>
<accession>A0A844GFC3</accession>
<comment type="caution">
    <text evidence="2">The sequence shown here is derived from an EMBL/GenBank/DDBJ whole genome shotgun (WGS) entry which is preliminary data.</text>
</comment>
<dbReference type="EMBL" id="WMBC01000003">
    <property type="protein sequence ID" value="MTD60713.1"/>
    <property type="molecule type" value="Genomic_DNA"/>
</dbReference>